<accession>A0ABP4XUA9</accession>
<dbReference type="PROSITE" id="PS00211">
    <property type="entry name" value="ABC_TRANSPORTER_1"/>
    <property type="match status" value="1"/>
</dbReference>
<evidence type="ECO:0000256" key="2">
    <source>
        <dbReference type="ARBA" id="ARBA00022448"/>
    </source>
</evidence>
<evidence type="ECO:0000256" key="3">
    <source>
        <dbReference type="ARBA" id="ARBA00022741"/>
    </source>
</evidence>
<keyword evidence="2" id="KW-0813">Transport</keyword>
<comment type="similarity">
    <text evidence="1">Belongs to the ABC transporter superfamily.</text>
</comment>
<evidence type="ECO:0000256" key="4">
    <source>
        <dbReference type="ARBA" id="ARBA00022840"/>
    </source>
</evidence>
<dbReference type="PANTHER" id="PTHR46743:SF2">
    <property type="entry name" value="TEICHOIC ACIDS EXPORT ATP-BINDING PROTEIN TAGH"/>
    <property type="match status" value="1"/>
</dbReference>
<dbReference type="InterPro" id="IPR027417">
    <property type="entry name" value="P-loop_NTPase"/>
</dbReference>
<evidence type="ECO:0000313" key="7">
    <source>
        <dbReference type="Proteomes" id="UP001500218"/>
    </source>
</evidence>
<proteinExistence type="inferred from homology"/>
<keyword evidence="7" id="KW-1185">Reference proteome</keyword>
<dbReference type="InterPro" id="IPR003439">
    <property type="entry name" value="ABC_transporter-like_ATP-bd"/>
</dbReference>
<evidence type="ECO:0000313" key="6">
    <source>
        <dbReference type="EMBL" id="GAA1792247.1"/>
    </source>
</evidence>
<dbReference type="Proteomes" id="UP001500218">
    <property type="component" value="Unassembled WGS sequence"/>
</dbReference>
<reference evidence="7" key="1">
    <citation type="journal article" date="2019" name="Int. J. Syst. Evol. Microbiol.">
        <title>The Global Catalogue of Microorganisms (GCM) 10K type strain sequencing project: providing services to taxonomists for standard genome sequencing and annotation.</title>
        <authorList>
            <consortium name="The Broad Institute Genomics Platform"/>
            <consortium name="The Broad Institute Genome Sequencing Center for Infectious Disease"/>
            <person name="Wu L."/>
            <person name="Ma J."/>
        </authorList>
    </citation>
    <scope>NUCLEOTIDE SEQUENCE [LARGE SCALE GENOMIC DNA]</scope>
    <source>
        <strain evidence="7">JCM 13250</strain>
    </source>
</reference>
<sequence length="251" mass="27604">MSGVGQPIIVADNIGVKFVRSRRRNTKLRDFFVQGGKRRLKVDEFWALRNLSFTINAGEAVGVIGRNGTGKSTLLKIVAGVLIPDEGTIHTYGRVAPLLELSAGFSNDLTGRENVQLVGALHGMSRDELKEKLPKIIEFAGDQVASAIDTPVRHYSSGMRVRLGFAVIAQLPHPILLVDEVLAVGDKEFRNKCYKTIEQMLSDGRTLFLVSHSEGDLKRFCKRGLYINAGHMEVDGPIMDALDAYNGLVRT</sequence>
<dbReference type="SMART" id="SM00382">
    <property type="entry name" value="AAA"/>
    <property type="match status" value="1"/>
</dbReference>
<evidence type="ECO:0000259" key="5">
    <source>
        <dbReference type="PROSITE" id="PS50893"/>
    </source>
</evidence>
<feature type="domain" description="ABC transporter" evidence="5">
    <location>
        <begin position="26"/>
        <end position="251"/>
    </location>
</feature>
<dbReference type="InterPro" id="IPR003593">
    <property type="entry name" value="AAA+_ATPase"/>
</dbReference>
<comment type="caution">
    <text evidence="6">The sequence shown here is derived from an EMBL/GenBank/DDBJ whole genome shotgun (WGS) entry which is preliminary data.</text>
</comment>
<gene>
    <name evidence="6" type="ORF">GCM10009682_12770</name>
</gene>
<dbReference type="InterPro" id="IPR050683">
    <property type="entry name" value="Bact_Polysacc_Export_ATP-bd"/>
</dbReference>
<dbReference type="PANTHER" id="PTHR46743">
    <property type="entry name" value="TEICHOIC ACIDS EXPORT ATP-BINDING PROTEIN TAGH"/>
    <property type="match status" value="1"/>
</dbReference>
<dbReference type="InterPro" id="IPR015860">
    <property type="entry name" value="ABC_transpr_TagH-like"/>
</dbReference>
<dbReference type="PROSITE" id="PS50893">
    <property type="entry name" value="ABC_TRANSPORTER_2"/>
    <property type="match status" value="1"/>
</dbReference>
<dbReference type="CDD" id="cd03220">
    <property type="entry name" value="ABC_KpsT_Wzt"/>
    <property type="match status" value="1"/>
</dbReference>
<protein>
    <recommendedName>
        <fullName evidence="5">ABC transporter domain-containing protein</fullName>
    </recommendedName>
</protein>
<keyword evidence="3" id="KW-0547">Nucleotide-binding</keyword>
<dbReference type="EMBL" id="BAAALT010000031">
    <property type="protein sequence ID" value="GAA1792247.1"/>
    <property type="molecule type" value="Genomic_DNA"/>
</dbReference>
<evidence type="ECO:0000256" key="1">
    <source>
        <dbReference type="ARBA" id="ARBA00005417"/>
    </source>
</evidence>
<organism evidence="6 7">
    <name type="scientific">Luedemannella flava</name>
    <dbReference type="NCBI Taxonomy" id="349316"/>
    <lineage>
        <taxon>Bacteria</taxon>
        <taxon>Bacillati</taxon>
        <taxon>Actinomycetota</taxon>
        <taxon>Actinomycetes</taxon>
        <taxon>Micromonosporales</taxon>
        <taxon>Micromonosporaceae</taxon>
        <taxon>Luedemannella</taxon>
    </lineage>
</organism>
<name>A0ABP4XUA9_9ACTN</name>
<dbReference type="Gene3D" id="3.40.50.300">
    <property type="entry name" value="P-loop containing nucleotide triphosphate hydrolases"/>
    <property type="match status" value="1"/>
</dbReference>
<dbReference type="SUPFAM" id="SSF52540">
    <property type="entry name" value="P-loop containing nucleoside triphosphate hydrolases"/>
    <property type="match status" value="1"/>
</dbReference>
<keyword evidence="4" id="KW-0067">ATP-binding</keyword>
<dbReference type="Pfam" id="PF00005">
    <property type="entry name" value="ABC_tran"/>
    <property type="match status" value="1"/>
</dbReference>
<dbReference type="InterPro" id="IPR017871">
    <property type="entry name" value="ABC_transporter-like_CS"/>
</dbReference>